<dbReference type="AlphaFoldDB" id="A0A4Z0A9I8"/>
<dbReference type="PANTHER" id="PTHR46276:SF1">
    <property type="entry name" value="E3 UBIQUITIN-PROTEIN LIGASE UBR5"/>
    <property type="match status" value="1"/>
</dbReference>
<dbReference type="EMBL" id="SFCI01000013">
    <property type="protein sequence ID" value="TFY83722.1"/>
    <property type="molecule type" value="Genomic_DNA"/>
</dbReference>
<accession>A0A4Z0A9I8</accession>
<dbReference type="Pfam" id="PF00658">
    <property type="entry name" value="MLLE"/>
    <property type="match status" value="1"/>
</dbReference>
<organism evidence="2 3">
    <name type="scientific">Hericium alpestre</name>
    <dbReference type="NCBI Taxonomy" id="135208"/>
    <lineage>
        <taxon>Eukaryota</taxon>
        <taxon>Fungi</taxon>
        <taxon>Dikarya</taxon>
        <taxon>Basidiomycota</taxon>
        <taxon>Agaricomycotina</taxon>
        <taxon>Agaricomycetes</taxon>
        <taxon>Russulales</taxon>
        <taxon>Hericiaceae</taxon>
        <taxon>Hericium</taxon>
    </lineage>
</organism>
<dbReference type="OrthoDB" id="19742at2759"/>
<dbReference type="GO" id="GO:0005737">
    <property type="term" value="C:cytoplasm"/>
    <property type="evidence" value="ECO:0007669"/>
    <property type="project" value="TreeGrafter"/>
</dbReference>
<dbReference type="SMART" id="SM00517">
    <property type="entry name" value="PolyA"/>
    <property type="match status" value="1"/>
</dbReference>
<comment type="caution">
    <text evidence="2">The sequence shown here is derived from an EMBL/GenBank/DDBJ whole genome shotgun (WGS) entry which is preliminary data.</text>
</comment>
<dbReference type="GO" id="GO:0000209">
    <property type="term" value="P:protein polyubiquitination"/>
    <property type="evidence" value="ECO:0007669"/>
    <property type="project" value="TreeGrafter"/>
</dbReference>
<protein>
    <recommendedName>
        <fullName evidence="1">PABC domain-containing protein</fullName>
    </recommendedName>
</protein>
<feature type="domain" description="PABC" evidence="1">
    <location>
        <begin position="1"/>
        <end position="64"/>
    </location>
</feature>
<evidence type="ECO:0000259" key="1">
    <source>
        <dbReference type="PROSITE" id="PS51309"/>
    </source>
</evidence>
<dbReference type="Proteomes" id="UP000298061">
    <property type="component" value="Unassembled WGS sequence"/>
</dbReference>
<reference evidence="2 3" key="1">
    <citation type="submission" date="2019-02" db="EMBL/GenBank/DDBJ databases">
        <title>Genome sequencing of the rare red list fungi Hericium alpestre (H. flagellum).</title>
        <authorList>
            <person name="Buettner E."/>
            <person name="Kellner H."/>
        </authorList>
    </citation>
    <scope>NUCLEOTIDE SEQUENCE [LARGE SCALE GENOMIC DNA]</scope>
    <source>
        <strain evidence="2 3">DSM 108284</strain>
    </source>
</reference>
<dbReference type="InterPro" id="IPR036053">
    <property type="entry name" value="PABP-dom"/>
</dbReference>
<dbReference type="SUPFAM" id="SSF63570">
    <property type="entry name" value="PABC (PABP) domain"/>
    <property type="match status" value="1"/>
</dbReference>
<dbReference type="PROSITE" id="PS51309">
    <property type="entry name" value="PABC"/>
    <property type="match status" value="1"/>
</dbReference>
<keyword evidence="3" id="KW-1185">Reference proteome</keyword>
<sequence>MEQKQMLGEVIYLKIAPAQPELAGKITGMLLEMDNQELIHLLETPDAMNGKVNEALAVLHEYAQKDEAAANA</sequence>
<name>A0A4Z0A9I8_9AGAM</name>
<dbReference type="Gene3D" id="1.10.1900.10">
    <property type="entry name" value="c-terminal domain of poly(a) binding protein"/>
    <property type="match status" value="1"/>
</dbReference>
<dbReference type="GO" id="GO:0034450">
    <property type="term" value="F:ubiquitin-ubiquitin ligase activity"/>
    <property type="evidence" value="ECO:0007669"/>
    <property type="project" value="TreeGrafter"/>
</dbReference>
<dbReference type="InterPro" id="IPR002004">
    <property type="entry name" value="PABP_HYD_C"/>
</dbReference>
<gene>
    <name evidence="2" type="ORF">EWM64_g305</name>
</gene>
<dbReference type="STRING" id="135208.A0A4Z0A9I8"/>
<dbReference type="PANTHER" id="PTHR46276">
    <property type="entry name" value="E3 UBIQUITIN-PROTEIN LIGASE UBR5"/>
    <property type="match status" value="1"/>
</dbReference>
<evidence type="ECO:0000313" key="3">
    <source>
        <dbReference type="Proteomes" id="UP000298061"/>
    </source>
</evidence>
<dbReference type="GO" id="GO:0005634">
    <property type="term" value="C:nucleus"/>
    <property type="evidence" value="ECO:0007669"/>
    <property type="project" value="TreeGrafter"/>
</dbReference>
<dbReference type="GO" id="GO:0003723">
    <property type="term" value="F:RNA binding"/>
    <property type="evidence" value="ECO:0007669"/>
    <property type="project" value="InterPro"/>
</dbReference>
<evidence type="ECO:0000313" key="2">
    <source>
        <dbReference type="EMBL" id="TFY83722.1"/>
    </source>
</evidence>
<proteinExistence type="predicted"/>